<dbReference type="Gramene" id="PNT71167">
    <property type="protein sequence ID" value="PNT71167"/>
    <property type="gene ID" value="BRADI_2g23955v3"/>
</dbReference>
<evidence type="ECO:0000256" key="2">
    <source>
        <dbReference type="SAM" id="Phobius"/>
    </source>
</evidence>
<organism evidence="3">
    <name type="scientific">Brachypodium distachyon</name>
    <name type="common">Purple false brome</name>
    <name type="synonym">Trachynia distachya</name>
    <dbReference type="NCBI Taxonomy" id="15368"/>
    <lineage>
        <taxon>Eukaryota</taxon>
        <taxon>Viridiplantae</taxon>
        <taxon>Streptophyta</taxon>
        <taxon>Embryophyta</taxon>
        <taxon>Tracheophyta</taxon>
        <taxon>Spermatophyta</taxon>
        <taxon>Magnoliopsida</taxon>
        <taxon>Liliopsida</taxon>
        <taxon>Poales</taxon>
        <taxon>Poaceae</taxon>
        <taxon>BOP clade</taxon>
        <taxon>Pooideae</taxon>
        <taxon>Stipodae</taxon>
        <taxon>Brachypodieae</taxon>
        <taxon>Brachypodium</taxon>
    </lineage>
</organism>
<dbReference type="EnsemblPlants" id="PNT71167">
    <property type="protein sequence ID" value="PNT71167"/>
    <property type="gene ID" value="BRADI_2g23955v3"/>
</dbReference>
<keyword evidence="2" id="KW-1133">Transmembrane helix</keyword>
<reference evidence="4" key="3">
    <citation type="submission" date="2018-08" db="UniProtKB">
        <authorList>
            <consortium name="EnsemblPlants"/>
        </authorList>
    </citation>
    <scope>IDENTIFICATION</scope>
    <source>
        <strain evidence="4">cv. Bd21</strain>
    </source>
</reference>
<name>A0A2K2DA79_BRADI</name>
<keyword evidence="5" id="KW-1185">Reference proteome</keyword>
<accession>A0A2K2DA79</accession>
<feature type="transmembrane region" description="Helical" evidence="2">
    <location>
        <begin position="66"/>
        <end position="86"/>
    </location>
</feature>
<sequence length="90" mass="9561">MAGSTEAASSEERPTIFEPCRSSSSSSSSSEDDELSEPMAGIAKSQEQRHQQQVKEAWRLNDGGELMSMMMVAGGFAVAVAAAFIANKKC</sequence>
<reference evidence="3 4" key="1">
    <citation type="journal article" date="2010" name="Nature">
        <title>Genome sequencing and analysis of the model grass Brachypodium distachyon.</title>
        <authorList>
            <consortium name="International Brachypodium Initiative"/>
        </authorList>
    </citation>
    <scope>NUCLEOTIDE SEQUENCE [LARGE SCALE GENOMIC DNA]</scope>
    <source>
        <strain evidence="3 4">Bd21</strain>
    </source>
</reference>
<proteinExistence type="predicted"/>
<dbReference type="AlphaFoldDB" id="A0A2K2DA79"/>
<dbReference type="Proteomes" id="UP000008810">
    <property type="component" value="Chromosome 2"/>
</dbReference>
<evidence type="ECO:0000313" key="3">
    <source>
        <dbReference type="EMBL" id="PNT71167.1"/>
    </source>
</evidence>
<gene>
    <name evidence="3" type="ORF">BRADI_2g23955v3</name>
</gene>
<evidence type="ECO:0000313" key="4">
    <source>
        <dbReference type="EnsemblPlants" id="PNT71167"/>
    </source>
</evidence>
<reference evidence="3" key="2">
    <citation type="submission" date="2017-06" db="EMBL/GenBank/DDBJ databases">
        <title>WGS assembly of Brachypodium distachyon.</title>
        <authorList>
            <consortium name="The International Brachypodium Initiative"/>
            <person name="Lucas S."/>
            <person name="Harmon-Smith M."/>
            <person name="Lail K."/>
            <person name="Tice H."/>
            <person name="Grimwood J."/>
            <person name="Bruce D."/>
            <person name="Barry K."/>
            <person name="Shu S."/>
            <person name="Lindquist E."/>
            <person name="Wang M."/>
            <person name="Pitluck S."/>
            <person name="Vogel J.P."/>
            <person name="Garvin D.F."/>
            <person name="Mockler T.C."/>
            <person name="Schmutz J."/>
            <person name="Rokhsar D."/>
            <person name="Bevan M.W."/>
        </authorList>
    </citation>
    <scope>NUCLEOTIDE SEQUENCE</scope>
    <source>
        <strain evidence="3">Bd21</strain>
    </source>
</reference>
<feature type="region of interest" description="Disordered" evidence="1">
    <location>
        <begin position="1"/>
        <end position="54"/>
    </location>
</feature>
<protein>
    <submittedName>
        <fullName evidence="3 4">Uncharacterized protein</fullName>
    </submittedName>
</protein>
<dbReference type="EMBL" id="CM000881">
    <property type="protein sequence ID" value="PNT71167.1"/>
    <property type="molecule type" value="Genomic_DNA"/>
</dbReference>
<evidence type="ECO:0000313" key="5">
    <source>
        <dbReference type="Proteomes" id="UP000008810"/>
    </source>
</evidence>
<evidence type="ECO:0000256" key="1">
    <source>
        <dbReference type="SAM" id="MobiDB-lite"/>
    </source>
</evidence>
<keyword evidence="2" id="KW-0812">Transmembrane</keyword>
<dbReference type="InParanoid" id="A0A2K2DA79"/>
<keyword evidence="2" id="KW-0472">Membrane</keyword>